<dbReference type="InterPro" id="IPR054126">
    <property type="entry name" value="CprB_TetR_C"/>
</dbReference>
<dbReference type="Pfam" id="PF21935">
    <property type="entry name" value="TetR_C_45"/>
    <property type="match status" value="1"/>
</dbReference>
<accession>A0A7X0HI27</accession>
<comment type="caution">
    <text evidence="6">The sequence shown here is derived from an EMBL/GenBank/DDBJ whole genome shotgun (WGS) entry which is preliminary data.</text>
</comment>
<dbReference type="SUPFAM" id="SSF46689">
    <property type="entry name" value="Homeodomain-like"/>
    <property type="match status" value="1"/>
</dbReference>
<proteinExistence type="predicted"/>
<dbReference type="PROSITE" id="PS01081">
    <property type="entry name" value="HTH_TETR_1"/>
    <property type="match status" value="1"/>
</dbReference>
<keyword evidence="1" id="KW-0805">Transcription regulation</keyword>
<dbReference type="Gene3D" id="1.10.357.10">
    <property type="entry name" value="Tetracycline Repressor, domain 2"/>
    <property type="match status" value="1"/>
</dbReference>
<evidence type="ECO:0000256" key="1">
    <source>
        <dbReference type="ARBA" id="ARBA00023015"/>
    </source>
</evidence>
<dbReference type="SUPFAM" id="SSF48498">
    <property type="entry name" value="Tetracyclin repressor-like, C-terminal domain"/>
    <property type="match status" value="1"/>
</dbReference>
<evidence type="ECO:0000256" key="4">
    <source>
        <dbReference type="PROSITE-ProRule" id="PRU00335"/>
    </source>
</evidence>
<keyword evidence="3" id="KW-0804">Transcription</keyword>
<evidence type="ECO:0000313" key="6">
    <source>
        <dbReference type="EMBL" id="MBB6438036.1"/>
    </source>
</evidence>
<dbReference type="InterPro" id="IPR050109">
    <property type="entry name" value="HTH-type_TetR-like_transc_reg"/>
</dbReference>
<keyword evidence="2 4" id="KW-0238">DNA-binding</keyword>
<dbReference type="InterPro" id="IPR001647">
    <property type="entry name" value="HTH_TetR"/>
</dbReference>
<dbReference type="InterPro" id="IPR036271">
    <property type="entry name" value="Tet_transcr_reg_TetR-rel_C_sf"/>
</dbReference>
<reference evidence="6 7" key="1">
    <citation type="submission" date="2020-08" db="EMBL/GenBank/DDBJ databases">
        <title>Genomic Encyclopedia of Type Strains, Phase IV (KMG-IV): sequencing the most valuable type-strain genomes for metagenomic binning, comparative biology and taxonomic classification.</title>
        <authorList>
            <person name="Goeker M."/>
        </authorList>
    </citation>
    <scope>NUCLEOTIDE SEQUENCE [LARGE SCALE GENOMIC DNA]</scope>
    <source>
        <strain evidence="6 7">DSM 40141</strain>
    </source>
</reference>
<gene>
    <name evidence="6" type="ORF">HNQ79_004540</name>
</gene>
<dbReference type="InterPro" id="IPR009057">
    <property type="entry name" value="Homeodomain-like_sf"/>
</dbReference>
<dbReference type="Proteomes" id="UP000540423">
    <property type="component" value="Unassembled WGS sequence"/>
</dbReference>
<dbReference type="AlphaFoldDB" id="A0A7X0HI27"/>
<feature type="domain" description="HTH tetR-type" evidence="5">
    <location>
        <begin position="10"/>
        <end position="70"/>
    </location>
</feature>
<dbReference type="InterPro" id="IPR023772">
    <property type="entry name" value="DNA-bd_HTH_TetR-type_CS"/>
</dbReference>
<dbReference type="EMBL" id="JACHEM010000012">
    <property type="protein sequence ID" value="MBB6438036.1"/>
    <property type="molecule type" value="Genomic_DNA"/>
</dbReference>
<dbReference type="NCBIfam" id="NF041196">
    <property type="entry name" value="ScbR_bind_reg"/>
    <property type="match status" value="1"/>
</dbReference>
<evidence type="ECO:0000256" key="3">
    <source>
        <dbReference type="ARBA" id="ARBA00023163"/>
    </source>
</evidence>
<dbReference type="GO" id="GO:0003700">
    <property type="term" value="F:DNA-binding transcription factor activity"/>
    <property type="evidence" value="ECO:0007669"/>
    <property type="project" value="TreeGrafter"/>
</dbReference>
<dbReference type="Pfam" id="PF00440">
    <property type="entry name" value="TetR_N"/>
    <property type="match status" value="1"/>
</dbReference>
<keyword evidence="7" id="KW-1185">Reference proteome</keyword>
<dbReference type="GO" id="GO:0000976">
    <property type="term" value="F:transcription cis-regulatory region binding"/>
    <property type="evidence" value="ECO:0007669"/>
    <property type="project" value="TreeGrafter"/>
</dbReference>
<dbReference type="InterPro" id="IPR047923">
    <property type="entry name" value="ArpA-like"/>
</dbReference>
<name>A0A7X0HI27_9ACTN</name>
<protein>
    <submittedName>
        <fullName evidence="6">AcrR family transcriptional regulator</fullName>
    </submittedName>
</protein>
<dbReference type="PROSITE" id="PS50977">
    <property type="entry name" value="HTH_TETR_2"/>
    <property type="match status" value="1"/>
</dbReference>
<evidence type="ECO:0000256" key="2">
    <source>
        <dbReference type="ARBA" id="ARBA00023125"/>
    </source>
</evidence>
<evidence type="ECO:0000313" key="7">
    <source>
        <dbReference type="Proteomes" id="UP000540423"/>
    </source>
</evidence>
<feature type="DNA-binding region" description="H-T-H motif" evidence="4">
    <location>
        <begin position="33"/>
        <end position="52"/>
    </location>
</feature>
<evidence type="ECO:0000259" key="5">
    <source>
        <dbReference type="PROSITE" id="PS50977"/>
    </source>
</evidence>
<organism evidence="6 7">
    <name type="scientific">Streptomyces candidus</name>
    <dbReference type="NCBI Taxonomy" id="67283"/>
    <lineage>
        <taxon>Bacteria</taxon>
        <taxon>Bacillati</taxon>
        <taxon>Actinomycetota</taxon>
        <taxon>Actinomycetes</taxon>
        <taxon>Kitasatosporales</taxon>
        <taxon>Streptomycetaceae</taxon>
        <taxon>Streptomyces</taxon>
    </lineage>
</organism>
<dbReference type="PANTHER" id="PTHR30055">
    <property type="entry name" value="HTH-TYPE TRANSCRIPTIONAL REGULATOR RUTR"/>
    <property type="match status" value="1"/>
</dbReference>
<sequence>MAQLKQERAEQTRRTLLLAAAEVFDESGYAGASITRILKRAGVTAGALYFHFGSKEGLAKAVMVEQGEHLELPGGPDGLQRLVYITLYLARQLQVDPVLRGGVRLAVEQGEFGLQDDEAYQGWIQVFDEQLLAARSHGELAHDALVDEVSWLLVGSFTGMQLFSQITTHRADLPARIRMLWRYLLPSVASPQIKRSIVIDDAPSAEQSA</sequence>
<dbReference type="RefSeq" id="WP_185033856.1">
    <property type="nucleotide sequence ID" value="NZ_BNBN01000003.1"/>
</dbReference>
<dbReference type="PRINTS" id="PR00455">
    <property type="entry name" value="HTHTETR"/>
</dbReference>
<dbReference type="PANTHER" id="PTHR30055:SF234">
    <property type="entry name" value="HTH-TYPE TRANSCRIPTIONAL REGULATOR BETI"/>
    <property type="match status" value="1"/>
</dbReference>